<dbReference type="AlphaFoldDB" id="A0A8J6Q4X2"/>
<accession>A0A8J6Q4X2</accession>
<evidence type="ECO:0000313" key="2">
    <source>
        <dbReference type="EMBL" id="MBD0824972.1"/>
    </source>
</evidence>
<proteinExistence type="predicted"/>
<keyword evidence="1" id="KW-0732">Signal</keyword>
<dbReference type="RefSeq" id="WP_188224268.1">
    <property type="nucleotide sequence ID" value="NZ_JACVXD010000009.1"/>
</dbReference>
<name>A0A8J6Q4X2_9FLAO</name>
<sequence length="196" mass="22263">MKSNVILFAFLLVITFFSCKNGSTFTDYKYAENPETINCQGLDSKLYKEALYAFEADIVAFYGKDKPNTTLTQAYYQFLRDTNAKRVKYIEIASEHSLKIFEALKNETDLWDAENPNSHLNYNGSLMNCVTTNIHDESLKTTLNALISTNSMSPKLFGAPLMSGYRGILSDKYLATYVAFDLFYAHLFNLNKTPQA</sequence>
<feature type="chain" id="PRO_5035180555" evidence="1">
    <location>
        <begin position="21"/>
        <end position="196"/>
    </location>
</feature>
<gene>
    <name evidence="2" type="ORF">ICJ85_13200</name>
</gene>
<dbReference type="PROSITE" id="PS51257">
    <property type="entry name" value="PROKAR_LIPOPROTEIN"/>
    <property type="match status" value="1"/>
</dbReference>
<comment type="caution">
    <text evidence="2">The sequence shown here is derived from an EMBL/GenBank/DDBJ whole genome shotgun (WGS) entry which is preliminary data.</text>
</comment>
<dbReference type="Proteomes" id="UP000621516">
    <property type="component" value="Unassembled WGS sequence"/>
</dbReference>
<evidence type="ECO:0000256" key="1">
    <source>
        <dbReference type="SAM" id="SignalP"/>
    </source>
</evidence>
<protein>
    <submittedName>
        <fullName evidence="2">Uncharacterized protein</fullName>
    </submittedName>
</protein>
<feature type="signal peptide" evidence="1">
    <location>
        <begin position="1"/>
        <end position="20"/>
    </location>
</feature>
<organism evidence="2 3">
    <name type="scientific">Aestuariibaculum marinum</name>
    <dbReference type="NCBI Taxonomy" id="2683592"/>
    <lineage>
        <taxon>Bacteria</taxon>
        <taxon>Pseudomonadati</taxon>
        <taxon>Bacteroidota</taxon>
        <taxon>Flavobacteriia</taxon>
        <taxon>Flavobacteriales</taxon>
        <taxon>Flavobacteriaceae</taxon>
    </lineage>
</organism>
<keyword evidence="3" id="KW-1185">Reference proteome</keyword>
<reference evidence="2 3" key="1">
    <citation type="journal article" date="2018" name="J. Microbiol.">
        <title>Aestuariibaculum marinum sp. nov., a marine bacterium isolated from seawater in South Korea.</title>
        <authorList>
            <person name="Choi J."/>
            <person name="Lee D."/>
            <person name="Jang J.H."/>
            <person name="Cha S."/>
            <person name="Seo T."/>
        </authorList>
    </citation>
    <scope>NUCLEOTIDE SEQUENCE [LARGE SCALE GENOMIC DNA]</scope>
    <source>
        <strain evidence="2 3">IP7</strain>
    </source>
</reference>
<evidence type="ECO:0000313" key="3">
    <source>
        <dbReference type="Proteomes" id="UP000621516"/>
    </source>
</evidence>
<dbReference type="EMBL" id="JACVXD010000009">
    <property type="protein sequence ID" value="MBD0824972.1"/>
    <property type="molecule type" value="Genomic_DNA"/>
</dbReference>